<feature type="binding site" evidence="6">
    <location>
        <position position="418"/>
    </location>
    <ligand>
        <name>Ni(2+)</name>
        <dbReference type="ChEBI" id="CHEBI:49786"/>
    </ligand>
</feature>
<dbReference type="PANTHER" id="PTHR43600">
    <property type="entry name" value="COENZYME F420 HYDROGENASE, SUBUNIT ALPHA"/>
    <property type="match status" value="1"/>
</dbReference>
<dbReference type="OrthoDB" id="9761717at2"/>
<keyword evidence="8" id="KW-1185">Reference proteome</keyword>
<gene>
    <name evidence="7" type="ordered locus">Ctha_0344</name>
</gene>
<feature type="binding site" evidence="6">
    <location>
        <position position="424"/>
    </location>
    <ligand>
        <name>Mg(2+)</name>
        <dbReference type="ChEBI" id="CHEBI:18420"/>
    </ligand>
</feature>
<comment type="cofactor">
    <cofactor evidence="1 6">
        <name>Ni(2+)</name>
        <dbReference type="ChEBI" id="CHEBI:49786"/>
    </cofactor>
</comment>
<feature type="binding site" evidence="6">
    <location>
        <position position="64"/>
    </location>
    <ligand>
        <name>Ni(2+)</name>
        <dbReference type="ChEBI" id="CHEBI:49786"/>
    </ligand>
</feature>
<evidence type="ECO:0000256" key="6">
    <source>
        <dbReference type="PIRSR" id="PIRSR601501-1"/>
    </source>
</evidence>
<keyword evidence="4 6" id="KW-0479">Metal-binding</keyword>
<feature type="binding site" evidence="6">
    <location>
        <position position="421"/>
    </location>
    <ligand>
        <name>Fe cation</name>
        <dbReference type="ChEBI" id="CHEBI:24875"/>
    </ligand>
</feature>
<evidence type="ECO:0000313" key="8">
    <source>
        <dbReference type="Proteomes" id="UP000001208"/>
    </source>
</evidence>
<dbReference type="eggNOG" id="COG3259">
    <property type="taxonomic scope" value="Bacteria"/>
</dbReference>
<name>B3QU17_CHLT3</name>
<dbReference type="GO" id="GO:0008901">
    <property type="term" value="F:ferredoxin hydrogenase activity"/>
    <property type="evidence" value="ECO:0007669"/>
    <property type="project" value="InterPro"/>
</dbReference>
<evidence type="ECO:0000256" key="3">
    <source>
        <dbReference type="ARBA" id="ARBA00022596"/>
    </source>
</evidence>
<dbReference type="SUPFAM" id="SSF56762">
    <property type="entry name" value="HydB/Nqo4-like"/>
    <property type="match status" value="1"/>
</dbReference>
<evidence type="ECO:0000313" key="7">
    <source>
        <dbReference type="EMBL" id="ACF12815.1"/>
    </source>
</evidence>
<accession>B3QU17</accession>
<comment type="cofactor">
    <cofactor evidence="6">
        <name>Fe cation</name>
        <dbReference type="ChEBI" id="CHEBI:24875"/>
    </cofactor>
</comment>
<dbReference type="PROSITE" id="PS00508">
    <property type="entry name" value="NI_HGENASE_L_2"/>
    <property type="match status" value="1"/>
</dbReference>
<evidence type="ECO:0000256" key="1">
    <source>
        <dbReference type="ARBA" id="ARBA00001967"/>
    </source>
</evidence>
<dbReference type="KEGG" id="cts:Ctha_0344"/>
<evidence type="ECO:0000256" key="4">
    <source>
        <dbReference type="ARBA" id="ARBA00022723"/>
    </source>
</evidence>
<dbReference type="Proteomes" id="UP000001208">
    <property type="component" value="Chromosome"/>
</dbReference>
<organism evidence="7 8">
    <name type="scientific">Chloroherpeton thalassium (strain ATCC 35110 / GB-78)</name>
    <dbReference type="NCBI Taxonomy" id="517418"/>
    <lineage>
        <taxon>Bacteria</taxon>
        <taxon>Pseudomonadati</taxon>
        <taxon>Chlorobiota</taxon>
        <taxon>Chlorobiia</taxon>
        <taxon>Chlorobiales</taxon>
        <taxon>Chloroherpetonaceae</taxon>
        <taxon>Chloroherpeton</taxon>
    </lineage>
</organism>
<comment type="similarity">
    <text evidence="2">Belongs to the [NiFe]/[NiFeSe] hydrogenase large subunit family.</text>
</comment>
<protein>
    <submittedName>
        <fullName evidence="7">Nickel-dependent hydrogenase large subunit</fullName>
    </submittedName>
</protein>
<feature type="binding site" evidence="6">
    <location>
        <position position="67"/>
    </location>
    <ligand>
        <name>Ni(2+)</name>
        <dbReference type="ChEBI" id="CHEBI:49786"/>
    </ligand>
</feature>
<dbReference type="HOGENOM" id="CLU_044556_0_0_10"/>
<dbReference type="AlphaFoldDB" id="B3QU17"/>
<dbReference type="InterPro" id="IPR018194">
    <property type="entry name" value="Ni-dep_hyd_lsu_Ni_BS"/>
</dbReference>
<dbReference type="EMBL" id="CP001100">
    <property type="protein sequence ID" value="ACF12815.1"/>
    <property type="molecule type" value="Genomic_DNA"/>
</dbReference>
<evidence type="ECO:0000256" key="2">
    <source>
        <dbReference type="ARBA" id="ARBA00009292"/>
    </source>
</evidence>
<keyword evidence="6" id="KW-0460">Magnesium</keyword>
<dbReference type="GO" id="GO:0016151">
    <property type="term" value="F:nickel cation binding"/>
    <property type="evidence" value="ECO:0007669"/>
    <property type="project" value="InterPro"/>
</dbReference>
<dbReference type="Pfam" id="PF00374">
    <property type="entry name" value="NiFeSe_Hases"/>
    <property type="match status" value="2"/>
</dbReference>
<feature type="binding site" evidence="6">
    <location>
        <position position="45"/>
    </location>
    <ligand>
        <name>Mg(2+)</name>
        <dbReference type="ChEBI" id="CHEBI:18420"/>
    </ligand>
</feature>
<dbReference type="InterPro" id="IPR001501">
    <property type="entry name" value="Ni-dep_hyd_lsu"/>
</dbReference>
<dbReference type="Gene3D" id="1.10.645.10">
    <property type="entry name" value="Cytochrome-c3 Hydrogenase, chain B"/>
    <property type="match status" value="1"/>
</dbReference>
<dbReference type="InterPro" id="IPR029014">
    <property type="entry name" value="NiFe-Hase_large"/>
</dbReference>
<keyword evidence="3 6" id="KW-0533">Nickel</keyword>
<feature type="binding site" evidence="6">
    <location>
        <position position="67"/>
    </location>
    <ligand>
        <name>Fe cation</name>
        <dbReference type="ChEBI" id="CHEBI:24875"/>
    </ligand>
</feature>
<dbReference type="PANTHER" id="PTHR43600:SF2">
    <property type="entry name" value="F420-NON-REDUCING HYDROGENASE VHU SUBUNIT A"/>
    <property type="match status" value="1"/>
</dbReference>
<evidence type="ECO:0000256" key="5">
    <source>
        <dbReference type="ARBA" id="ARBA00023002"/>
    </source>
</evidence>
<dbReference type="RefSeq" id="WP_012498899.1">
    <property type="nucleotide sequence ID" value="NC_011026.1"/>
</dbReference>
<dbReference type="STRING" id="517418.Ctha_0344"/>
<keyword evidence="5" id="KW-0560">Oxidoreductase</keyword>
<proteinExistence type="inferred from homology"/>
<reference evidence="7 8" key="1">
    <citation type="submission" date="2008-06" db="EMBL/GenBank/DDBJ databases">
        <title>Complete sequence of Chloroherpeton thalassium ATCC 35110.</title>
        <authorList>
            <consortium name="US DOE Joint Genome Institute"/>
            <person name="Lucas S."/>
            <person name="Copeland A."/>
            <person name="Lapidus A."/>
            <person name="Glavina del Rio T."/>
            <person name="Dalin E."/>
            <person name="Tice H."/>
            <person name="Bruce D."/>
            <person name="Goodwin L."/>
            <person name="Pitluck S."/>
            <person name="Schmutz J."/>
            <person name="Larimer F."/>
            <person name="Land M."/>
            <person name="Hauser L."/>
            <person name="Kyrpides N."/>
            <person name="Mikhailova N."/>
            <person name="Liu Z."/>
            <person name="Li T."/>
            <person name="Zhao F."/>
            <person name="Overmann J."/>
            <person name="Bryant D.A."/>
            <person name="Richardson P."/>
        </authorList>
    </citation>
    <scope>NUCLEOTIDE SEQUENCE [LARGE SCALE GENOMIC DNA]</scope>
    <source>
        <strain evidence="8">ATCC 35110 / GB-78</strain>
    </source>
</reference>
<keyword evidence="6" id="KW-0408">Iron</keyword>
<sequence length="424" mass="46831">MKCDLNIDVHHLTRVEGHGNIHVKVKDGKLVDAKWAVVETPRFFEAMVRGLSHDLAPVLTARICGICSIGHALASLRAVERAMDVQIPKTAKKLRLLAKHGETLQSHILHVFFLVAPDFYNVGSVIPIVAQHPDVAGLAVRLKGLANDLCDLVAGRTTHPVSLAVGGLTKAPSKDDLAKMKIAIEERLPDMLATIDLFASLKMPAFVRETEFVSLKGVNEYPWIGGDLISTDGVVKPEDDYLAMTNEYVVDFSTSKFTKLSRDAFAAGALARFNNNHHFLHEKAREAAERLGLRAVNHNPFMNNVAQVVESYHVMLESIEMIQALLDSDLKDIRADYKPTAGKGVGAVEVPRGILYHCYETDDSGIIKKANCIIPTTQNNANIHYDLPELVNQEMARGKDENEIEKLCEMLVRTYDPCISCSVH</sequence>